<gene>
    <name evidence="9" type="primary">ygcC</name>
    <name evidence="7" type="synonym">mltG</name>
    <name evidence="9" type="ORF">Hs20B_16000</name>
</gene>
<keyword evidence="5 7" id="KW-0456">Lyase</keyword>
<dbReference type="Gene3D" id="3.30.1490.480">
    <property type="entry name" value="Endolytic murein transglycosylase"/>
    <property type="match status" value="1"/>
</dbReference>
<dbReference type="HAMAP" id="MF_02065">
    <property type="entry name" value="MltG"/>
    <property type="match status" value="1"/>
</dbReference>
<name>A0A6A0B7F5_9LACT</name>
<dbReference type="GO" id="GO:0071555">
    <property type="term" value="P:cell wall organization"/>
    <property type="evidence" value="ECO:0007669"/>
    <property type="project" value="UniProtKB-KW"/>
</dbReference>
<evidence type="ECO:0000256" key="6">
    <source>
        <dbReference type="ARBA" id="ARBA00023316"/>
    </source>
</evidence>
<dbReference type="NCBIfam" id="TIGR00247">
    <property type="entry name" value="endolytic transglycosylase MltG"/>
    <property type="match status" value="1"/>
</dbReference>
<dbReference type="GO" id="GO:0008932">
    <property type="term" value="F:lytic endotransglycosylase activity"/>
    <property type="evidence" value="ECO:0007669"/>
    <property type="project" value="UniProtKB-UniRule"/>
</dbReference>
<evidence type="ECO:0000256" key="1">
    <source>
        <dbReference type="ARBA" id="ARBA00022475"/>
    </source>
</evidence>
<evidence type="ECO:0000256" key="8">
    <source>
        <dbReference type="SAM" id="MobiDB-lite"/>
    </source>
</evidence>
<proteinExistence type="inferred from homology"/>
<dbReference type="GO" id="GO:0005886">
    <property type="term" value="C:plasma membrane"/>
    <property type="evidence" value="ECO:0007669"/>
    <property type="project" value="UniProtKB-SubCell"/>
</dbReference>
<feature type="transmembrane region" description="Helical" evidence="7">
    <location>
        <begin position="215"/>
        <end position="239"/>
    </location>
</feature>
<dbReference type="Pfam" id="PF02618">
    <property type="entry name" value="YceG"/>
    <property type="match status" value="1"/>
</dbReference>
<evidence type="ECO:0000256" key="7">
    <source>
        <dbReference type="HAMAP-Rule" id="MF_02065"/>
    </source>
</evidence>
<evidence type="ECO:0000256" key="5">
    <source>
        <dbReference type="ARBA" id="ARBA00023239"/>
    </source>
</evidence>
<feature type="site" description="Important for catalytic activity" evidence="7">
    <location>
        <position position="462"/>
    </location>
</feature>
<keyword evidence="4 7" id="KW-0472">Membrane</keyword>
<comment type="subcellular location">
    <subcellularLocation>
        <location evidence="7">Cell membrane</location>
        <topology evidence="7">Single-pass membrane protein</topology>
    </subcellularLocation>
</comment>
<feature type="compositionally biased region" description="Low complexity" evidence="8">
    <location>
        <begin position="141"/>
        <end position="151"/>
    </location>
</feature>
<feature type="region of interest" description="Disordered" evidence="8">
    <location>
        <begin position="24"/>
        <end position="94"/>
    </location>
</feature>
<protein>
    <recommendedName>
        <fullName evidence="7">Endolytic murein transglycosylase</fullName>
        <ecNumber evidence="7">4.2.2.29</ecNumber>
    </recommendedName>
    <alternativeName>
        <fullName evidence="7">Peptidoglycan lytic transglycosylase</fullName>
    </alternativeName>
    <alternativeName>
        <fullName evidence="7">Peptidoglycan polymerization terminase</fullName>
    </alternativeName>
</protein>
<dbReference type="Proteomes" id="UP000475928">
    <property type="component" value="Unassembled WGS sequence"/>
</dbReference>
<dbReference type="PANTHER" id="PTHR30518:SF2">
    <property type="entry name" value="ENDOLYTIC MUREIN TRANSGLYCOSYLASE"/>
    <property type="match status" value="1"/>
</dbReference>
<sequence length="596" mass="65662">MVEKDTQKFERESFKDRILREIEEANRSLDDVASETGFGSKKTGNQSKSIPTPRPKPKKIVPNEPENTSTLKAFDRGERQEKAENQEKIDTDSNIADIVIDEDELLKKLSRPLKAAKSDDVDSSIVEKTSKSRKRFAADGISKPSSESEPFSEIEKPRQRRSRSAKEKQSDKALISSEKPVSLIEDTQELVAAKRASRKETENAQRSNKKKSKNLAGKIIAVLVLILLVVGGASAFLGYRYVKNELKPLSTSKTTKSVKIPEGAASKEIGQILEDDGIIKNATAFQYYTKFKSLAGFQAGYYNLAPNMTLNSIAKTLQKGGTDKPVVPILGKVTFPEGYTISQMAEKITDNVATKSDKDKTPFTKADFLKVVTDDAFIAKMKAAYPDLFASLPAKDSGVKYQLEGYLFPATYEYTKKSTTESIVEQMIAYMNQNLKPYYATIQSKSLSVNEVLSIAALTEKEANNDSDRRNVAQVFYNRINSGMTLGSNISILYAENKLGQKTSLAEDAAIDTGLDSPYNLYMNLGFGPGPVTNPSLSSIKAAIEPTDNNDLYFVADVTTGKVYFSETQEEQDANVQKYVNDKLSSGSSESSAEGQ</sequence>
<evidence type="ECO:0000256" key="4">
    <source>
        <dbReference type="ARBA" id="ARBA00023136"/>
    </source>
</evidence>
<evidence type="ECO:0000313" key="10">
    <source>
        <dbReference type="Proteomes" id="UP000475928"/>
    </source>
</evidence>
<dbReference type="RefSeq" id="WP_228407532.1">
    <property type="nucleotide sequence ID" value="NZ_BLLH01000010.1"/>
</dbReference>
<organism evidence="9 10">
    <name type="scientific">Pseudolactococcus insecticola</name>
    <dbReference type="NCBI Taxonomy" id="2709158"/>
    <lineage>
        <taxon>Bacteria</taxon>
        <taxon>Bacillati</taxon>
        <taxon>Bacillota</taxon>
        <taxon>Bacilli</taxon>
        <taxon>Lactobacillales</taxon>
        <taxon>Streptococcaceae</taxon>
        <taxon>Pseudolactococcus</taxon>
    </lineage>
</organism>
<comment type="catalytic activity">
    <reaction evidence="7">
        <text>a peptidoglycan chain = a peptidoglycan chain with N-acetyl-1,6-anhydromuramyl-[peptide] at the reducing end + a peptidoglycan chain with N-acetylglucosamine at the non-reducing end.</text>
        <dbReference type="EC" id="4.2.2.29"/>
    </reaction>
</comment>
<evidence type="ECO:0000256" key="3">
    <source>
        <dbReference type="ARBA" id="ARBA00022989"/>
    </source>
</evidence>
<comment type="caution">
    <text evidence="9">The sequence shown here is derived from an EMBL/GenBank/DDBJ whole genome shotgun (WGS) entry which is preliminary data.</text>
</comment>
<keyword evidence="1 7" id="KW-1003">Cell membrane</keyword>
<keyword evidence="2 7" id="KW-0812">Transmembrane</keyword>
<keyword evidence="3 7" id="KW-1133">Transmembrane helix</keyword>
<keyword evidence="10" id="KW-1185">Reference proteome</keyword>
<dbReference type="EC" id="4.2.2.29" evidence="7"/>
<accession>A0A6A0B7F5</accession>
<dbReference type="InterPro" id="IPR003770">
    <property type="entry name" value="MLTG-like"/>
</dbReference>
<reference evidence="9 10" key="1">
    <citation type="submission" date="2020-02" db="EMBL/GenBank/DDBJ databases">
        <title>Draft genome sequence of Lactococcus sp. Hs20B0-1.</title>
        <authorList>
            <person name="Noda S."/>
            <person name="Yuki M."/>
            <person name="Ohkuma M."/>
        </authorList>
    </citation>
    <scope>NUCLEOTIDE SEQUENCE [LARGE SCALE GENOMIC DNA]</scope>
    <source>
        <strain evidence="9 10">Hs20B0-1</strain>
    </source>
</reference>
<comment type="function">
    <text evidence="7">Functions as a peptidoglycan terminase that cleaves nascent peptidoglycan strands endolytically to terminate their elongation.</text>
</comment>
<evidence type="ECO:0000256" key="2">
    <source>
        <dbReference type="ARBA" id="ARBA00022692"/>
    </source>
</evidence>
<feature type="region of interest" description="Disordered" evidence="8">
    <location>
        <begin position="112"/>
        <end position="178"/>
    </location>
</feature>
<evidence type="ECO:0000313" key="9">
    <source>
        <dbReference type="EMBL" id="GFH41202.1"/>
    </source>
</evidence>
<feature type="compositionally biased region" description="Basic and acidic residues" evidence="8">
    <location>
        <begin position="73"/>
        <end position="91"/>
    </location>
</feature>
<dbReference type="AlphaFoldDB" id="A0A6A0B7F5"/>
<keyword evidence="6 7" id="KW-0961">Cell wall biogenesis/degradation</keyword>
<dbReference type="CDD" id="cd08010">
    <property type="entry name" value="MltG_like"/>
    <property type="match status" value="1"/>
</dbReference>
<dbReference type="GO" id="GO:0009252">
    <property type="term" value="P:peptidoglycan biosynthetic process"/>
    <property type="evidence" value="ECO:0007669"/>
    <property type="project" value="UniProtKB-UniRule"/>
</dbReference>
<comment type="similarity">
    <text evidence="7">Belongs to the transglycosylase MltG family.</text>
</comment>
<dbReference type="PANTHER" id="PTHR30518">
    <property type="entry name" value="ENDOLYTIC MUREIN TRANSGLYCOSYLASE"/>
    <property type="match status" value="1"/>
</dbReference>
<dbReference type="EMBL" id="BLLH01000010">
    <property type="protein sequence ID" value="GFH41202.1"/>
    <property type="molecule type" value="Genomic_DNA"/>
</dbReference>